<comment type="subcellular location">
    <subcellularLocation>
        <location evidence="1">Nucleus</location>
    </subcellularLocation>
</comment>
<dbReference type="PROSITE" id="PS51253">
    <property type="entry name" value="HTH_CENPB"/>
    <property type="match status" value="1"/>
</dbReference>
<dbReference type="OMA" id="RFHPCHL"/>
<dbReference type="OrthoDB" id="7602122at2759"/>
<sequence>MASQPCAQSKPAKKTLTLGEKIEVIRRYEKGGTGARGLAKEFGVGKTQIQNIVKRKREYLEDYEKNAPISKKRNTRQSLYDDVNKLCWHYFCETSSKPVTGPMLQQQALKFAEQLGVVGFKASNGWLESFKNRHNITIGSKGVGVVQNWADKIADIMTSYSAEDIYSMEETGLFFRGTTSSQVTALLEGDHSYFSRAKQAQDSLTIVLCANMAGEKEKPLVIGQPANPPCFRNVQPSSLPVTYAHNKMAWMTSELFLDWLRSLDRKMGEQNRKILLFLQQTPSRPHVKLRNIQLTFFPPNTPARLQPMQQGVIHSFKLKYRRRQLRRILQERQRQCGATDEQLAGQVTVLEAIQWIGSAWEEVTPHTIQTCFVKAGCAQPEVKAESVEDRVEAEIWTRDTSAAMDKLTQELFGCKFEELSVIDQMLPTCDMEGRDWEEDATILLDELQEETVEESDGDEDDTGDNRDELAVIDQDTEARDDTEAHRDNPIKDLNTLMDLMKYIKRFCAEEGLGDLLNTFHQADEMLNSVWSERQAARLYKIDQE</sequence>
<proteinExistence type="predicted"/>
<dbReference type="InterPro" id="IPR004875">
    <property type="entry name" value="DDE_SF_endonuclease_dom"/>
</dbReference>
<dbReference type="RefSeq" id="XP_035700125.1">
    <property type="nucleotide sequence ID" value="XM_035844232.1"/>
</dbReference>
<dbReference type="InterPro" id="IPR006600">
    <property type="entry name" value="HTH_CenpB_DNA-bd_dom"/>
</dbReference>
<dbReference type="SMART" id="SM00674">
    <property type="entry name" value="CENPB"/>
    <property type="match status" value="1"/>
</dbReference>
<evidence type="ECO:0000313" key="6">
    <source>
        <dbReference type="RefSeq" id="XP_035700125.1"/>
    </source>
</evidence>
<dbReference type="Pfam" id="PF03184">
    <property type="entry name" value="DDE_1"/>
    <property type="match status" value="1"/>
</dbReference>
<dbReference type="GO" id="GO:0003677">
    <property type="term" value="F:DNA binding"/>
    <property type="evidence" value="ECO:0000318"/>
    <property type="project" value="GO_Central"/>
</dbReference>
<evidence type="ECO:0000256" key="2">
    <source>
        <dbReference type="ARBA" id="ARBA00023125"/>
    </source>
</evidence>
<organism evidence="5 6">
    <name type="scientific">Branchiostoma floridae</name>
    <name type="common">Florida lancelet</name>
    <name type="synonym">Amphioxus</name>
    <dbReference type="NCBI Taxonomy" id="7739"/>
    <lineage>
        <taxon>Eukaryota</taxon>
        <taxon>Metazoa</taxon>
        <taxon>Chordata</taxon>
        <taxon>Cephalochordata</taxon>
        <taxon>Leptocardii</taxon>
        <taxon>Amphioxiformes</taxon>
        <taxon>Branchiostomatidae</taxon>
        <taxon>Branchiostoma</taxon>
    </lineage>
</organism>
<accession>A0A9J7MH65</accession>
<evidence type="ECO:0000256" key="3">
    <source>
        <dbReference type="ARBA" id="ARBA00023242"/>
    </source>
</evidence>
<dbReference type="Pfam" id="PF04218">
    <property type="entry name" value="CENP-B_N"/>
    <property type="match status" value="1"/>
</dbReference>
<reference evidence="6" key="2">
    <citation type="submission" date="2025-08" db="UniProtKB">
        <authorList>
            <consortium name="RefSeq"/>
        </authorList>
    </citation>
    <scope>IDENTIFICATION</scope>
    <source>
        <strain evidence="6">S238N-H82</strain>
        <tissue evidence="6">Testes</tissue>
    </source>
</reference>
<dbReference type="PANTHER" id="PTHR19303">
    <property type="entry name" value="TRANSPOSON"/>
    <property type="match status" value="1"/>
</dbReference>
<dbReference type="InterPro" id="IPR050863">
    <property type="entry name" value="CenT-Element_Derived"/>
</dbReference>
<dbReference type="Pfam" id="PF03221">
    <property type="entry name" value="HTH_Tnp_Tc5"/>
    <property type="match status" value="1"/>
</dbReference>
<dbReference type="Proteomes" id="UP000001554">
    <property type="component" value="Chromosome 15"/>
</dbReference>
<reference evidence="5" key="1">
    <citation type="journal article" date="2020" name="Nat. Ecol. Evol.">
        <title>Deeply conserved synteny resolves early events in vertebrate evolution.</title>
        <authorList>
            <person name="Simakov O."/>
            <person name="Marletaz F."/>
            <person name="Yue J.X."/>
            <person name="O'Connell B."/>
            <person name="Jenkins J."/>
            <person name="Brandt A."/>
            <person name="Calef R."/>
            <person name="Tung C.H."/>
            <person name="Huang T.K."/>
            <person name="Schmutz J."/>
            <person name="Satoh N."/>
            <person name="Yu J.K."/>
            <person name="Putnam N.H."/>
            <person name="Green R.E."/>
            <person name="Rokhsar D.S."/>
        </authorList>
    </citation>
    <scope>NUCLEOTIDE SEQUENCE [LARGE SCALE GENOMIC DNA]</scope>
    <source>
        <strain evidence="5">S238N-H82</strain>
    </source>
</reference>
<evidence type="ECO:0000256" key="1">
    <source>
        <dbReference type="ARBA" id="ARBA00004123"/>
    </source>
</evidence>
<dbReference type="PANTHER" id="PTHR19303:SF73">
    <property type="entry name" value="PROTEIN PDC2"/>
    <property type="match status" value="1"/>
</dbReference>
<dbReference type="KEGG" id="bfo:118432600"/>
<dbReference type="InterPro" id="IPR007889">
    <property type="entry name" value="HTH_Psq"/>
</dbReference>
<evidence type="ECO:0000259" key="4">
    <source>
        <dbReference type="PROSITE" id="PS51253"/>
    </source>
</evidence>
<keyword evidence="3" id="KW-0539">Nucleus</keyword>
<feature type="domain" description="HTH CENPB-type" evidence="4">
    <location>
        <begin position="71"/>
        <end position="140"/>
    </location>
</feature>
<keyword evidence="2" id="KW-0238">DNA-binding</keyword>
<dbReference type="AlphaFoldDB" id="A0A9J7MH65"/>
<dbReference type="Gene3D" id="1.10.10.60">
    <property type="entry name" value="Homeodomain-like"/>
    <property type="match status" value="2"/>
</dbReference>
<evidence type="ECO:0000313" key="5">
    <source>
        <dbReference type="Proteomes" id="UP000001554"/>
    </source>
</evidence>
<keyword evidence="5" id="KW-1185">Reference proteome</keyword>
<dbReference type="SUPFAM" id="SSF46689">
    <property type="entry name" value="Homeodomain-like"/>
    <property type="match status" value="2"/>
</dbReference>
<dbReference type="InterPro" id="IPR009057">
    <property type="entry name" value="Homeodomain-like_sf"/>
</dbReference>
<dbReference type="GeneID" id="118432600"/>
<gene>
    <name evidence="6" type="primary">LOC118432600</name>
</gene>
<name>A0A9J7MH65_BRAFL</name>
<protein>
    <submittedName>
        <fullName evidence="6">Tigger transposable element-derived protein 4-like</fullName>
    </submittedName>
</protein>
<dbReference type="GO" id="GO:0005634">
    <property type="term" value="C:nucleus"/>
    <property type="evidence" value="ECO:0000318"/>
    <property type="project" value="GO_Central"/>
</dbReference>